<organism evidence="2 3">
    <name type="scientific">Mycena alexandri</name>
    <dbReference type="NCBI Taxonomy" id="1745969"/>
    <lineage>
        <taxon>Eukaryota</taxon>
        <taxon>Fungi</taxon>
        <taxon>Dikarya</taxon>
        <taxon>Basidiomycota</taxon>
        <taxon>Agaricomycotina</taxon>
        <taxon>Agaricomycetes</taxon>
        <taxon>Agaricomycetidae</taxon>
        <taxon>Agaricales</taxon>
        <taxon>Marasmiineae</taxon>
        <taxon>Mycenaceae</taxon>
        <taxon>Mycena</taxon>
    </lineage>
</organism>
<dbReference type="AlphaFoldDB" id="A0AAD6SEU1"/>
<comment type="caution">
    <text evidence="2">The sequence shown here is derived from an EMBL/GenBank/DDBJ whole genome shotgun (WGS) entry which is preliminary data.</text>
</comment>
<feature type="compositionally biased region" description="Basic residues" evidence="1">
    <location>
        <begin position="37"/>
        <end position="50"/>
    </location>
</feature>
<feature type="region of interest" description="Disordered" evidence="1">
    <location>
        <begin position="1"/>
        <end position="50"/>
    </location>
</feature>
<dbReference type="Proteomes" id="UP001218188">
    <property type="component" value="Unassembled WGS sequence"/>
</dbReference>
<evidence type="ECO:0000313" key="2">
    <source>
        <dbReference type="EMBL" id="KAJ7026324.1"/>
    </source>
</evidence>
<reference evidence="2" key="1">
    <citation type="submission" date="2023-03" db="EMBL/GenBank/DDBJ databases">
        <title>Massive genome expansion in bonnet fungi (Mycena s.s.) driven by repeated elements and novel gene families across ecological guilds.</title>
        <authorList>
            <consortium name="Lawrence Berkeley National Laboratory"/>
            <person name="Harder C.B."/>
            <person name="Miyauchi S."/>
            <person name="Viragh M."/>
            <person name="Kuo A."/>
            <person name="Thoen E."/>
            <person name="Andreopoulos B."/>
            <person name="Lu D."/>
            <person name="Skrede I."/>
            <person name="Drula E."/>
            <person name="Henrissat B."/>
            <person name="Morin E."/>
            <person name="Kohler A."/>
            <person name="Barry K."/>
            <person name="LaButti K."/>
            <person name="Morin E."/>
            <person name="Salamov A."/>
            <person name="Lipzen A."/>
            <person name="Mereny Z."/>
            <person name="Hegedus B."/>
            <person name="Baldrian P."/>
            <person name="Stursova M."/>
            <person name="Weitz H."/>
            <person name="Taylor A."/>
            <person name="Grigoriev I.V."/>
            <person name="Nagy L.G."/>
            <person name="Martin F."/>
            <person name="Kauserud H."/>
        </authorList>
    </citation>
    <scope>NUCLEOTIDE SEQUENCE</scope>
    <source>
        <strain evidence="2">CBHHK200</strain>
    </source>
</reference>
<protein>
    <submittedName>
        <fullName evidence="2">Uncharacterized protein</fullName>
    </submittedName>
</protein>
<name>A0AAD6SEU1_9AGAR</name>
<keyword evidence="3" id="KW-1185">Reference proteome</keyword>
<sequence>MQMLGFSSRSRSAWSGKPSASPSTAKSPANNAASTCYRRRTPKSQTRMRRVASSSVTALVIYALRLRGCNCKAHPIIHRTVRMGMRSHRAGNPRSKFANLHSFAAPWCHGYMAPTGIDILHSPPVPKAVSVIFRAPVDVSMRPAARNECTIKNRKIPYWDRCGGPNPRNILILPRGLQHNQHAADVDGPSQGVNCLGLHDSRPLYKLYATLLTEGKALNDQEAEEVNNIDQELEEDLVVAVKQTRKHCKPAAAPRLKRCKAKKVVTQAESKGVAPRKPPKCKVVSDAGSESEDAPENMDEAPPKKRLRHAKIIEESNDAEESEAQLKVAAAVSTKSKAKGKGRAGGGEGQGHWCRMWPRNLERMQRMLRRG</sequence>
<gene>
    <name evidence="2" type="ORF">C8F04DRAFT_1190642</name>
</gene>
<evidence type="ECO:0000256" key="1">
    <source>
        <dbReference type="SAM" id="MobiDB-lite"/>
    </source>
</evidence>
<feature type="compositionally biased region" description="Low complexity" evidence="1">
    <location>
        <begin position="17"/>
        <end position="35"/>
    </location>
</feature>
<feature type="region of interest" description="Disordered" evidence="1">
    <location>
        <begin position="270"/>
        <end position="305"/>
    </location>
</feature>
<feature type="compositionally biased region" description="Acidic residues" evidence="1">
    <location>
        <begin position="289"/>
        <end position="299"/>
    </location>
</feature>
<evidence type="ECO:0000313" key="3">
    <source>
        <dbReference type="Proteomes" id="UP001218188"/>
    </source>
</evidence>
<feature type="region of interest" description="Disordered" evidence="1">
    <location>
        <begin position="330"/>
        <end position="352"/>
    </location>
</feature>
<dbReference type="EMBL" id="JARJCM010000140">
    <property type="protein sequence ID" value="KAJ7026324.1"/>
    <property type="molecule type" value="Genomic_DNA"/>
</dbReference>
<feature type="compositionally biased region" description="Polar residues" evidence="1">
    <location>
        <begin position="1"/>
        <end position="13"/>
    </location>
</feature>
<proteinExistence type="predicted"/>
<accession>A0AAD6SEU1</accession>